<evidence type="ECO:0000256" key="12">
    <source>
        <dbReference type="ARBA" id="ARBA00022932"/>
    </source>
</evidence>
<evidence type="ECO:0000256" key="9">
    <source>
        <dbReference type="ARBA" id="ARBA00022763"/>
    </source>
</evidence>
<dbReference type="InterPro" id="IPR043502">
    <property type="entry name" value="DNA/RNA_pol_sf"/>
</dbReference>
<feature type="domain" description="3'-5' exonuclease" evidence="19">
    <location>
        <begin position="329"/>
        <end position="530"/>
    </location>
</feature>
<comment type="similarity">
    <text evidence="1 17">Belongs to the DNA polymerase type-A family.</text>
</comment>
<dbReference type="SMART" id="SM00474">
    <property type="entry name" value="35EXOc"/>
    <property type="match status" value="1"/>
</dbReference>
<dbReference type="FunFam" id="3.40.50.1010:FF:000001">
    <property type="entry name" value="DNA polymerase I"/>
    <property type="match status" value="1"/>
</dbReference>
<evidence type="ECO:0000256" key="13">
    <source>
        <dbReference type="ARBA" id="ARBA00023125"/>
    </source>
</evidence>
<evidence type="ECO:0000256" key="18">
    <source>
        <dbReference type="SAM" id="MobiDB-lite"/>
    </source>
</evidence>
<evidence type="ECO:0000256" key="17">
    <source>
        <dbReference type="RuleBase" id="RU004460"/>
    </source>
</evidence>
<evidence type="ECO:0000256" key="5">
    <source>
        <dbReference type="ARBA" id="ARBA00022679"/>
    </source>
</evidence>
<evidence type="ECO:0000256" key="7">
    <source>
        <dbReference type="ARBA" id="ARBA00022705"/>
    </source>
</evidence>
<proteinExistence type="inferred from homology"/>
<dbReference type="InterPro" id="IPR008918">
    <property type="entry name" value="HhH2"/>
</dbReference>
<evidence type="ECO:0000256" key="2">
    <source>
        <dbReference type="ARBA" id="ARBA00011541"/>
    </source>
</evidence>
<keyword evidence="9 17" id="KW-0227">DNA damage</keyword>
<keyword evidence="11 17" id="KW-0269">Exonuclease</keyword>
<dbReference type="EMBL" id="JACHXA010000008">
    <property type="protein sequence ID" value="MBB3066419.1"/>
    <property type="molecule type" value="Genomic_DNA"/>
</dbReference>
<dbReference type="Pfam" id="PF02739">
    <property type="entry name" value="5_3_exonuc_N"/>
    <property type="match status" value="1"/>
</dbReference>
<dbReference type="Gene3D" id="3.30.70.370">
    <property type="match status" value="1"/>
</dbReference>
<dbReference type="SMART" id="SM00482">
    <property type="entry name" value="POLAc"/>
    <property type="match status" value="1"/>
</dbReference>
<dbReference type="InterPro" id="IPR036279">
    <property type="entry name" value="5-3_exonuclease_C_sf"/>
</dbReference>
<dbReference type="Gene3D" id="3.40.50.1010">
    <property type="entry name" value="5'-nuclease"/>
    <property type="match status" value="1"/>
</dbReference>
<organism evidence="22 23">
    <name type="scientific">Limibacillus halophilus</name>
    <dbReference type="NCBI Taxonomy" id="1579333"/>
    <lineage>
        <taxon>Bacteria</taxon>
        <taxon>Pseudomonadati</taxon>
        <taxon>Pseudomonadota</taxon>
        <taxon>Alphaproteobacteria</taxon>
        <taxon>Rhodospirillales</taxon>
        <taxon>Rhodovibrionaceae</taxon>
        <taxon>Limibacillus</taxon>
    </lineage>
</organism>
<dbReference type="Proteomes" id="UP000581135">
    <property type="component" value="Unassembled WGS sequence"/>
</dbReference>
<dbReference type="InterPro" id="IPR020046">
    <property type="entry name" value="5-3_exonucl_a-hlix_arch_N"/>
</dbReference>
<dbReference type="SUPFAM" id="SSF56672">
    <property type="entry name" value="DNA/RNA polymerases"/>
    <property type="match status" value="1"/>
</dbReference>
<dbReference type="FunFam" id="1.10.150.20:FF:000003">
    <property type="entry name" value="DNA polymerase I"/>
    <property type="match status" value="1"/>
</dbReference>
<keyword evidence="14 17" id="KW-0234">DNA repair</keyword>
<dbReference type="InterPro" id="IPR001098">
    <property type="entry name" value="DNA-dir_DNA_pol_A_palm_dom"/>
</dbReference>
<dbReference type="InterPro" id="IPR036397">
    <property type="entry name" value="RNaseH_sf"/>
</dbReference>
<dbReference type="NCBIfam" id="NF004397">
    <property type="entry name" value="PRK05755.1"/>
    <property type="match status" value="1"/>
</dbReference>
<dbReference type="Pfam" id="PF01367">
    <property type="entry name" value="5_3_exonuc"/>
    <property type="match status" value="1"/>
</dbReference>
<dbReference type="InterPro" id="IPR012337">
    <property type="entry name" value="RNaseH-like_sf"/>
</dbReference>
<dbReference type="GO" id="GO:0003887">
    <property type="term" value="F:DNA-directed DNA polymerase activity"/>
    <property type="evidence" value="ECO:0007669"/>
    <property type="project" value="UniProtKB-UniRule"/>
</dbReference>
<evidence type="ECO:0000259" key="20">
    <source>
        <dbReference type="SMART" id="SM00475"/>
    </source>
</evidence>
<dbReference type="PANTHER" id="PTHR10133">
    <property type="entry name" value="DNA POLYMERASE I"/>
    <property type="match status" value="1"/>
</dbReference>
<dbReference type="SMART" id="SM00279">
    <property type="entry name" value="HhH2"/>
    <property type="match status" value="1"/>
</dbReference>
<dbReference type="Gene3D" id="3.30.420.10">
    <property type="entry name" value="Ribonuclease H-like superfamily/Ribonuclease H"/>
    <property type="match status" value="1"/>
</dbReference>
<feature type="region of interest" description="Disordered" evidence="18">
    <location>
        <begin position="300"/>
        <end position="328"/>
    </location>
</feature>
<evidence type="ECO:0000256" key="11">
    <source>
        <dbReference type="ARBA" id="ARBA00022839"/>
    </source>
</evidence>
<keyword evidence="10 17" id="KW-0378">Hydrolase</keyword>
<evidence type="ECO:0000256" key="4">
    <source>
        <dbReference type="ARBA" id="ARBA00020311"/>
    </source>
</evidence>
<dbReference type="PRINTS" id="PR00868">
    <property type="entry name" value="DNAPOLI"/>
</dbReference>
<evidence type="ECO:0000259" key="19">
    <source>
        <dbReference type="SMART" id="SM00474"/>
    </source>
</evidence>
<comment type="catalytic activity">
    <reaction evidence="15 17">
        <text>DNA(n) + a 2'-deoxyribonucleoside 5'-triphosphate = DNA(n+1) + diphosphate</text>
        <dbReference type="Rhea" id="RHEA:22508"/>
        <dbReference type="Rhea" id="RHEA-COMP:17339"/>
        <dbReference type="Rhea" id="RHEA-COMP:17340"/>
        <dbReference type="ChEBI" id="CHEBI:33019"/>
        <dbReference type="ChEBI" id="CHEBI:61560"/>
        <dbReference type="ChEBI" id="CHEBI:173112"/>
        <dbReference type="EC" id="2.7.7.7"/>
    </reaction>
</comment>
<evidence type="ECO:0000259" key="21">
    <source>
        <dbReference type="SMART" id="SM00482"/>
    </source>
</evidence>
<dbReference type="GO" id="GO:0006261">
    <property type="term" value="P:DNA-templated DNA replication"/>
    <property type="evidence" value="ECO:0007669"/>
    <property type="project" value="UniProtKB-UniRule"/>
</dbReference>
<gene>
    <name evidence="17" type="primary">polA</name>
    <name evidence="22" type="ORF">FHR98_002725</name>
</gene>
<evidence type="ECO:0000256" key="8">
    <source>
        <dbReference type="ARBA" id="ARBA00022722"/>
    </source>
</evidence>
<dbReference type="FunFam" id="1.10.150.20:FF:000002">
    <property type="entry name" value="DNA polymerase I"/>
    <property type="match status" value="1"/>
</dbReference>
<dbReference type="InterPro" id="IPR029060">
    <property type="entry name" value="PIN-like_dom_sf"/>
</dbReference>
<dbReference type="CDD" id="cd09898">
    <property type="entry name" value="H3TH_53EXO"/>
    <property type="match status" value="1"/>
</dbReference>
<dbReference type="CDD" id="cd06139">
    <property type="entry name" value="DNA_polA_I_Ecoli_like_exo"/>
    <property type="match status" value="1"/>
</dbReference>
<evidence type="ECO:0000256" key="16">
    <source>
        <dbReference type="NCBIfam" id="TIGR00593"/>
    </source>
</evidence>
<evidence type="ECO:0000256" key="1">
    <source>
        <dbReference type="ARBA" id="ARBA00007705"/>
    </source>
</evidence>
<feature type="domain" description="5'-3' exonuclease" evidence="20">
    <location>
        <begin position="10"/>
        <end position="265"/>
    </location>
</feature>
<evidence type="ECO:0000256" key="3">
    <source>
        <dbReference type="ARBA" id="ARBA00012417"/>
    </source>
</evidence>
<reference evidence="22 23" key="1">
    <citation type="submission" date="2020-08" db="EMBL/GenBank/DDBJ databases">
        <title>Genomic Encyclopedia of Type Strains, Phase III (KMG-III): the genomes of soil and plant-associated and newly described type strains.</title>
        <authorList>
            <person name="Whitman W."/>
        </authorList>
    </citation>
    <scope>NUCLEOTIDE SEQUENCE [LARGE SCALE GENOMIC DNA]</scope>
    <source>
        <strain evidence="22 23">CECT 8803</strain>
    </source>
</reference>
<dbReference type="Gene3D" id="1.20.1060.10">
    <property type="entry name" value="Taq DNA Polymerase, Chain T, domain 4"/>
    <property type="match status" value="1"/>
</dbReference>
<feature type="domain" description="DNA-directed DNA polymerase family A palm" evidence="21">
    <location>
        <begin position="699"/>
        <end position="905"/>
    </location>
</feature>
<dbReference type="PROSITE" id="PS00447">
    <property type="entry name" value="DNA_POLYMERASE_A"/>
    <property type="match status" value="1"/>
</dbReference>
<evidence type="ECO:0000256" key="15">
    <source>
        <dbReference type="ARBA" id="ARBA00049244"/>
    </source>
</evidence>
<comment type="subunit">
    <text evidence="2">Single-chain monomer with multiple functions.</text>
</comment>
<evidence type="ECO:0000313" key="22">
    <source>
        <dbReference type="EMBL" id="MBB3066419.1"/>
    </source>
</evidence>
<dbReference type="InterPro" id="IPR019760">
    <property type="entry name" value="DNA-dir_DNA_pol_A_CS"/>
</dbReference>
<dbReference type="RefSeq" id="WP_183417235.1">
    <property type="nucleotide sequence ID" value="NZ_JACHXA010000008.1"/>
</dbReference>
<dbReference type="Pfam" id="PF01612">
    <property type="entry name" value="DNA_pol_A_exo1"/>
    <property type="match status" value="1"/>
</dbReference>
<dbReference type="EC" id="2.7.7.7" evidence="3 16"/>
<accession>A0A839SWK2</accession>
<dbReference type="Gene3D" id="1.10.150.20">
    <property type="entry name" value="5' to 3' exonuclease, C-terminal subdomain"/>
    <property type="match status" value="2"/>
</dbReference>
<dbReference type="GO" id="GO:0003677">
    <property type="term" value="F:DNA binding"/>
    <property type="evidence" value="ECO:0007669"/>
    <property type="project" value="UniProtKB-UniRule"/>
</dbReference>
<comment type="caution">
    <text evidence="22">The sequence shown here is derived from an EMBL/GenBank/DDBJ whole genome shotgun (WGS) entry which is preliminary data.</text>
</comment>
<dbReference type="InterPro" id="IPR020045">
    <property type="entry name" value="DNA_polI_H3TH"/>
</dbReference>
<keyword evidence="6 17" id="KW-0548">Nucleotidyltransferase</keyword>
<keyword evidence="13 17" id="KW-0238">DNA-binding</keyword>
<dbReference type="CDD" id="cd08637">
    <property type="entry name" value="DNA_pol_A_pol_I_C"/>
    <property type="match status" value="1"/>
</dbReference>
<dbReference type="GO" id="GO:0008409">
    <property type="term" value="F:5'-3' exonuclease activity"/>
    <property type="evidence" value="ECO:0007669"/>
    <property type="project" value="UniProtKB-UniRule"/>
</dbReference>
<dbReference type="FunFam" id="1.20.1060.10:FF:000001">
    <property type="entry name" value="DNA polymerase I"/>
    <property type="match status" value="1"/>
</dbReference>
<dbReference type="GO" id="GO:0006302">
    <property type="term" value="P:double-strand break repair"/>
    <property type="evidence" value="ECO:0007669"/>
    <property type="project" value="TreeGrafter"/>
</dbReference>
<keyword evidence="7 17" id="KW-0235">DNA replication</keyword>
<comment type="function">
    <text evidence="17">In addition to polymerase activity, this DNA polymerase exhibits 3'-5' and 5'-3' exonuclease activity.</text>
</comment>
<dbReference type="SUPFAM" id="SSF47807">
    <property type="entry name" value="5' to 3' exonuclease, C-terminal subdomain"/>
    <property type="match status" value="1"/>
</dbReference>
<dbReference type="CDD" id="cd09859">
    <property type="entry name" value="PIN_53EXO"/>
    <property type="match status" value="1"/>
</dbReference>
<keyword evidence="8" id="KW-0540">Nuclease</keyword>
<dbReference type="InterPro" id="IPR018320">
    <property type="entry name" value="DNA_polymerase_1"/>
</dbReference>
<evidence type="ECO:0000313" key="23">
    <source>
        <dbReference type="Proteomes" id="UP000581135"/>
    </source>
</evidence>
<evidence type="ECO:0000256" key="14">
    <source>
        <dbReference type="ARBA" id="ARBA00023204"/>
    </source>
</evidence>
<dbReference type="Pfam" id="PF00476">
    <property type="entry name" value="DNA_pol_A"/>
    <property type="match status" value="1"/>
</dbReference>
<dbReference type="FunFam" id="3.30.420.10:FF:000026">
    <property type="entry name" value="DNA polymerase I"/>
    <property type="match status" value="1"/>
</dbReference>
<dbReference type="InterPro" id="IPR002562">
    <property type="entry name" value="3'-5'_exonuclease_dom"/>
</dbReference>
<keyword evidence="23" id="KW-1185">Reference proteome</keyword>
<sequence length="945" mass="103931">MSADSSTPIKHLYLVDGYGYLFRAFFAMPSITRKDGTPTGAAYGFCNMLVKLLRESDADAMLVTFDASGPTFRNEIYPKYKANRDETPEDLIPQFPMVREAAAAFGLQSLELTGYEADDIIATVARQAVERGIQVTVVSSDKDLMQLVRPGVSMLDPMKNRPIGPDEVLEKFGVSPDKVVDVQSLAGDSTDNVPGVPGIGIKTAAQLIGEYGSLEALLERAAEIKQPKRRENLIAFAEQARISRRLVELTDAAPVEVEWGRLALHEPDPETLRAFLDKYEFRSLKARLAEQLEAGDLVPDEREPAKVGAVEASREDGAVPSPESSGPSYELVCDLESLDRWVAEAREAGLVAVDTETTGLDPMRDLMVGISLAIRPGRACYIPLRHGLLQHESDQLQLGEETQQAAPKQIAVADAIARLKPLLEAPSVLKVGQNIKFDMLVFAREGVWLHPIDDTMLLSYVLEGGAHGHGMDELANLHLGHTTIKFDEVTKQGRQRITFDQVPLDKALDYAAEDAEVTLRLHQALKPRLRVERLATVYETLDRPLVPVLAEMERCGIKVDRDILRRFSNDFAQRIEALEEQIYILAGKRFTIGSPKQLGEILFDEMGLETGRKTKGGAPGTGAEILQGLANQGHDLPARVLDWRQLSKLKSTYTDALQNQIHPETGRVHTTFSQAVASTGRLSSNDPNLQNIPIRTEEGRKIRTAFIAEKGCKLLSVDYSQIELRLTAHIAEVESLRQAFAEGQDIHAITASQVFGVPLAEMTPEVRRQAKAINFGIIYGISPFGLAQNLGIAQADAKAYIEAYFERYPGIRDYMESTKALAREQGYVTTLFGRRIHVPGIKDGNPARRNFSERAAINAPIQGTAADIIKRAMIRLPDALKEAGLGARMLLQVHDELLFEVAEAEMEETAALVKQVMEQAPQPAVTLDVPLVADVGIGDDWAAAH</sequence>
<evidence type="ECO:0000256" key="6">
    <source>
        <dbReference type="ARBA" id="ARBA00022695"/>
    </source>
</evidence>
<protein>
    <recommendedName>
        <fullName evidence="4 16">DNA polymerase I</fullName>
        <ecNumber evidence="3 16">2.7.7.7</ecNumber>
    </recommendedName>
</protein>
<name>A0A839SWK2_9PROT</name>
<dbReference type="SMART" id="SM00475">
    <property type="entry name" value="53EXOc"/>
    <property type="match status" value="1"/>
</dbReference>
<dbReference type="AlphaFoldDB" id="A0A839SWK2"/>
<dbReference type="GO" id="GO:0008408">
    <property type="term" value="F:3'-5' exonuclease activity"/>
    <property type="evidence" value="ECO:0007669"/>
    <property type="project" value="UniProtKB-UniRule"/>
</dbReference>
<dbReference type="InterPro" id="IPR002421">
    <property type="entry name" value="5-3_exonuclease"/>
</dbReference>
<evidence type="ECO:0000256" key="10">
    <source>
        <dbReference type="ARBA" id="ARBA00022801"/>
    </source>
</evidence>
<keyword evidence="5 17" id="KW-0808">Transferase</keyword>
<dbReference type="NCBIfam" id="TIGR00593">
    <property type="entry name" value="pola"/>
    <property type="match status" value="1"/>
</dbReference>
<keyword evidence="12 17" id="KW-0239">DNA-directed DNA polymerase</keyword>
<dbReference type="SUPFAM" id="SSF88723">
    <property type="entry name" value="PIN domain-like"/>
    <property type="match status" value="1"/>
</dbReference>
<dbReference type="InterPro" id="IPR002298">
    <property type="entry name" value="DNA_polymerase_A"/>
</dbReference>
<dbReference type="PANTHER" id="PTHR10133:SF27">
    <property type="entry name" value="DNA POLYMERASE NU"/>
    <property type="match status" value="1"/>
</dbReference>
<dbReference type="SUPFAM" id="SSF53098">
    <property type="entry name" value="Ribonuclease H-like"/>
    <property type="match status" value="1"/>
</dbReference>